<feature type="non-terminal residue" evidence="1">
    <location>
        <position position="1"/>
    </location>
</feature>
<protein>
    <submittedName>
        <fullName evidence="1">Uncharacterized protein</fullName>
    </submittedName>
</protein>
<gene>
    <name evidence="1" type="ORF">METZ01_LOCUS253835</name>
</gene>
<sequence length="46" mass="5141">RDRLALLVGIFKSLRRHRLGEVGKFDCGEFSPSSSSHDLVLSLVEL</sequence>
<organism evidence="1">
    <name type="scientific">marine metagenome</name>
    <dbReference type="NCBI Taxonomy" id="408172"/>
    <lineage>
        <taxon>unclassified sequences</taxon>
        <taxon>metagenomes</taxon>
        <taxon>ecological metagenomes</taxon>
    </lineage>
</organism>
<reference evidence="1" key="1">
    <citation type="submission" date="2018-05" db="EMBL/GenBank/DDBJ databases">
        <authorList>
            <person name="Lanie J.A."/>
            <person name="Ng W.-L."/>
            <person name="Kazmierczak K.M."/>
            <person name="Andrzejewski T.M."/>
            <person name="Davidsen T.M."/>
            <person name="Wayne K.J."/>
            <person name="Tettelin H."/>
            <person name="Glass J.I."/>
            <person name="Rusch D."/>
            <person name="Podicherti R."/>
            <person name="Tsui H.-C.T."/>
            <person name="Winkler M.E."/>
        </authorList>
    </citation>
    <scope>NUCLEOTIDE SEQUENCE</scope>
</reference>
<accession>A0A382IQN3</accession>
<feature type="non-terminal residue" evidence="1">
    <location>
        <position position="46"/>
    </location>
</feature>
<dbReference type="AlphaFoldDB" id="A0A382IQN3"/>
<dbReference type="EMBL" id="UINC01068385">
    <property type="protein sequence ID" value="SVC00981.1"/>
    <property type="molecule type" value="Genomic_DNA"/>
</dbReference>
<evidence type="ECO:0000313" key="1">
    <source>
        <dbReference type="EMBL" id="SVC00981.1"/>
    </source>
</evidence>
<proteinExistence type="predicted"/>
<name>A0A382IQN3_9ZZZZ</name>